<reference evidence="1 2" key="1">
    <citation type="journal article" date="2013" name="Genome Announc.">
        <title>Complete genome sequence of Clostridium stercorarium subsp. stercorarium strain DSM 8532, a thermophilic degrader of plant cell wall fibers.</title>
        <authorList>
            <person name="Poehlein A."/>
            <person name="Zverlov V.V."/>
            <person name="Daniel R."/>
            <person name="Schwarz W.H."/>
            <person name="Liebl W."/>
        </authorList>
    </citation>
    <scope>NUCLEOTIDE SEQUENCE [LARGE SCALE GENOMIC DNA]</scope>
    <source>
        <strain evidence="2">ATCC 35414 / DSM 8532 / NCIMB 11754</strain>
    </source>
</reference>
<organism evidence="1 2">
    <name type="scientific">Thermoclostridium stercorarium (strain ATCC 35414 / DSM 8532 / NCIMB 11754)</name>
    <name type="common">Clostridium stercorarium</name>
    <dbReference type="NCBI Taxonomy" id="1121335"/>
    <lineage>
        <taxon>Bacteria</taxon>
        <taxon>Bacillati</taxon>
        <taxon>Bacillota</taxon>
        <taxon>Clostridia</taxon>
        <taxon>Eubacteriales</taxon>
        <taxon>Oscillospiraceae</taxon>
        <taxon>Thermoclostridium</taxon>
    </lineage>
</organism>
<sequence>MHELIELSGIKAHELKEGDIILVPDLEELK</sequence>
<name>L7VHB4_THES1</name>
<keyword evidence="2" id="KW-1185">Reference proteome</keyword>
<evidence type="ECO:0000313" key="1">
    <source>
        <dbReference type="EMBL" id="AGC67415.1"/>
    </source>
</evidence>
<proteinExistence type="predicted"/>
<evidence type="ECO:0000313" key="2">
    <source>
        <dbReference type="Proteomes" id="UP000011220"/>
    </source>
</evidence>
<dbReference type="EMBL" id="CP004044">
    <property type="protein sequence ID" value="AGC67415.1"/>
    <property type="molecule type" value="Genomic_DNA"/>
</dbReference>
<dbReference type="KEGG" id="css:Cst_c03930"/>
<dbReference type="Proteomes" id="UP000011220">
    <property type="component" value="Chromosome"/>
</dbReference>
<gene>
    <name evidence="1" type="ordered locus">Cst_c03930</name>
</gene>
<dbReference type="AlphaFoldDB" id="L7VHB4"/>
<protein>
    <submittedName>
        <fullName evidence="1">Uncharacterized protein</fullName>
    </submittedName>
</protein>
<dbReference type="STRING" id="1121335.Cst_c03930"/>
<accession>L7VHB4</accession>